<dbReference type="PATRIC" id="fig|1705565.3.peg.3778"/>
<dbReference type="Pfam" id="PF00550">
    <property type="entry name" value="PP-binding"/>
    <property type="match status" value="1"/>
</dbReference>
<keyword evidence="3" id="KW-1185">Reference proteome</keyword>
<dbReference type="EMBL" id="LIUT01000001">
    <property type="protein sequence ID" value="KOR89279.1"/>
    <property type="molecule type" value="Genomic_DNA"/>
</dbReference>
<dbReference type="SUPFAM" id="SSF47336">
    <property type="entry name" value="ACP-like"/>
    <property type="match status" value="1"/>
</dbReference>
<accession>A0A0M1P5G5</accession>
<dbReference type="OrthoDB" id="9804551at2"/>
<comment type="caution">
    <text evidence="2">The sequence shown here is derived from an EMBL/GenBank/DDBJ whole genome shotgun (WGS) entry which is preliminary data.</text>
</comment>
<reference evidence="3" key="1">
    <citation type="submission" date="2015-08" db="EMBL/GenBank/DDBJ databases">
        <title>Genome sequencing project for genomic taxonomy and phylogenomics of Bacillus-like bacteria.</title>
        <authorList>
            <person name="Liu B."/>
            <person name="Wang J."/>
            <person name="Zhu Y."/>
            <person name="Liu G."/>
            <person name="Chen Q."/>
            <person name="Chen Z."/>
            <person name="Lan J."/>
            <person name="Che J."/>
            <person name="Ge C."/>
            <person name="Shi H."/>
            <person name="Pan Z."/>
            <person name="Liu X."/>
        </authorList>
    </citation>
    <scope>NUCLEOTIDE SEQUENCE [LARGE SCALE GENOMIC DNA]</scope>
    <source>
        <strain evidence="3">FJAT-22460</strain>
    </source>
</reference>
<protein>
    <recommendedName>
        <fullName evidence="1">Carrier domain-containing protein</fullName>
    </recommendedName>
</protein>
<dbReference type="PROSITE" id="PS50075">
    <property type="entry name" value="CARRIER"/>
    <property type="match status" value="1"/>
</dbReference>
<evidence type="ECO:0000313" key="3">
    <source>
        <dbReference type="Proteomes" id="UP000036932"/>
    </source>
</evidence>
<dbReference type="AlphaFoldDB" id="A0A0M1P5G5"/>
<dbReference type="RefSeq" id="WP_053493467.1">
    <property type="nucleotide sequence ID" value="NZ_LIUT01000001.1"/>
</dbReference>
<organism evidence="2 3">
    <name type="scientific">Paenibacillus solani</name>
    <dbReference type="NCBI Taxonomy" id="1705565"/>
    <lineage>
        <taxon>Bacteria</taxon>
        <taxon>Bacillati</taxon>
        <taxon>Bacillota</taxon>
        <taxon>Bacilli</taxon>
        <taxon>Bacillales</taxon>
        <taxon>Paenibacillaceae</taxon>
        <taxon>Paenibacillus</taxon>
    </lineage>
</organism>
<evidence type="ECO:0000259" key="1">
    <source>
        <dbReference type="PROSITE" id="PS50075"/>
    </source>
</evidence>
<gene>
    <name evidence="2" type="ORF">AM231_09050</name>
</gene>
<sequence length="86" mass="9911">MNTQINAQAITDSVTRIVNQHLQSSTEIKQTDSLKERGMDSIVCMRIIVELENEFNIEIEDEDLLIENYENINTITELMSRLVAKI</sequence>
<dbReference type="InterPro" id="IPR036736">
    <property type="entry name" value="ACP-like_sf"/>
</dbReference>
<name>A0A0M1P5G5_9BACL</name>
<evidence type="ECO:0000313" key="2">
    <source>
        <dbReference type="EMBL" id="KOR89279.1"/>
    </source>
</evidence>
<feature type="domain" description="Carrier" evidence="1">
    <location>
        <begin position="5"/>
        <end position="86"/>
    </location>
</feature>
<proteinExistence type="predicted"/>
<dbReference type="InterPro" id="IPR009081">
    <property type="entry name" value="PP-bd_ACP"/>
</dbReference>
<dbReference type="Gene3D" id="1.10.1200.10">
    <property type="entry name" value="ACP-like"/>
    <property type="match status" value="1"/>
</dbReference>
<dbReference type="Proteomes" id="UP000036932">
    <property type="component" value="Unassembled WGS sequence"/>
</dbReference>